<proteinExistence type="predicted"/>
<accession>A0AAT9LEU1</accession>
<dbReference type="AlphaFoldDB" id="A0AAT9LEU1"/>
<name>A0AAT9LEU1_9FIRM</name>
<evidence type="ECO:0000259" key="1">
    <source>
        <dbReference type="Pfam" id="PF20229"/>
    </source>
</evidence>
<protein>
    <submittedName>
        <fullName evidence="2">Chromate resistance protein ChrB</fullName>
    </submittedName>
</protein>
<dbReference type="KEGG" id="fcz:IMF26_08485"/>
<reference evidence="2" key="1">
    <citation type="submission" date="2020-10" db="EMBL/GenBank/DDBJ databases">
        <authorList>
            <person name="Kadnikov V."/>
            <person name="Beletsky A.V."/>
            <person name="Mardanov A.V."/>
            <person name="Karnachuk O.V."/>
            <person name="Ravin N.V."/>
        </authorList>
    </citation>
    <scope>NUCLEOTIDE SEQUENCE</scope>
    <source>
        <strain evidence="2">Bu02</strain>
    </source>
</reference>
<dbReference type="Pfam" id="PF20229">
    <property type="entry name" value="ChrB_N"/>
    <property type="match status" value="1"/>
</dbReference>
<reference evidence="2" key="2">
    <citation type="journal article" date="2023" name="Biology">
        <title>Prokaryotic Life Associated with Coal-Fire Gas Vents Revealed by Metagenomics.</title>
        <authorList>
            <person name="Kadnikov V.V."/>
            <person name="Mardanov A.V."/>
            <person name="Beletsky A.V."/>
            <person name="Karnachuk O.V."/>
            <person name="Ravin N.V."/>
        </authorList>
    </citation>
    <scope>NUCLEOTIDE SEQUENCE</scope>
    <source>
        <strain evidence="2">Bu02</strain>
    </source>
</reference>
<feature type="domain" description="ChrB N-terminal" evidence="1">
    <location>
        <begin position="9"/>
        <end position="165"/>
    </location>
</feature>
<sequence>MPPEPSRYRVALWRSLREIGAVYIQNSVCILPDFPEHREKFQEFSRKILEYGGESILFSAQGLDENEDGKIVARFNAERDLEYREVVEECLSFLKEIEKETEAENFIFAELEENEGNLQRLSAWAAKVKKRDFFGAPMRDEAETMLFRCQEALEGFASRICQAEGEIQSK</sequence>
<organism evidence="2">
    <name type="scientific">Candidatus Fermentithermobacillus carboniphilus</name>
    <dbReference type="NCBI Taxonomy" id="3085328"/>
    <lineage>
        <taxon>Bacteria</taxon>
        <taxon>Bacillati</taxon>
        <taxon>Bacillota</taxon>
        <taxon>Candidatus Fermentithermobacillia</taxon>
        <taxon>Candidatus Fermentithermobacillales</taxon>
        <taxon>Candidatus Fermentithermobacillaceae</taxon>
        <taxon>Candidatus Fermentithermobacillus</taxon>
    </lineage>
</organism>
<evidence type="ECO:0000313" key="2">
    <source>
        <dbReference type="EMBL" id="QUL99665.1"/>
    </source>
</evidence>
<gene>
    <name evidence="2" type="ORF">IMF26_08485</name>
</gene>
<dbReference type="InterPro" id="IPR046858">
    <property type="entry name" value="ChrB_N"/>
</dbReference>
<dbReference type="EMBL" id="CP062796">
    <property type="protein sequence ID" value="QUL99665.1"/>
    <property type="molecule type" value="Genomic_DNA"/>
</dbReference>